<evidence type="ECO:0000313" key="1">
    <source>
        <dbReference type="EMBL" id="KAK4226767.1"/>
    </source>
</evidence>
<reference evidence="1" key="1">
    <citation type="journal article" date="2023" name="Mol. Phylogenet. Evol.">
        <title>Genome-scale phylogeny and comparative genomics of the fungal order Sordariales.</title>
        <authorList>
            <person name="Hensen N."/>
            <person name="Bonometti L."/>
            <person name="Westerberg I."/>
            <person name="Brannstrom I.O."/>
            <person name="Guillou S."/>
            <person name="Cros-Aarteil S."/>
            <person name="Calhoun S."/>
            <person name="Haridas S."/>
            <person name="Kuo A."/>
            <person name="Mondo S."/>
            <person name="Pangilinan J."/>
            <person name="Riley R."/>
            <person name="LaButti K."/>
            <person name="Andreopoulos B."/>
            <person name="Lipzen A."/>
            <person name="Chen C."/>
            <person name="Yan M."/>
            <person name="Daum C."/>
            <person name="Ng V."/>
            <person name="Clum A."/>
            <person name="Steindorff A."/>
            <person name="Ohm R.A."/>
            <person name="Martin F."/>
            <person name="Silar P."/>
            <person name="Natvig D.O."/>
            <person name="Lalanne C."/>
            <person name="Gautier V."/>
            <person name="Ament-Velasquez S.L."/>
            <person name="Kruys A."/>
            <person name="Hutchinson M.I."/>
            <person name="Powell A.J."/>
            <person name="Barry K."/>
            <person name="Miller A.N."/>
            <person name="Grigoriev I.V."/>
            <person name="Debuchy R."/>
            <person name="Gladieux P."/>
            <person name="Hiltunen Thoren M."/>
            <person name="Johannesson H."/>
        </authorList>
    </citation>
    <scope>NUCLEOTIDE SEQUENCE</scope>
    <source>
        <strain evidence="1">CBS 990.96</strain>
    </source>
</reference>
<accession>A0AAN7BNV2</accession>
<dbReference type="AlphaFoldDB" id="A0AAN7BNV2"/>
<evidence type="ECO:0000313" key="2">
    <source>
        <dbReference type="Proteomes" id="UP001301958"/>
    </source>
</evidence>
<organism evidence="1 2">
    <name type="scientific">Podospora fimiseda</name>
    <dbReference type="NCBI Taxonomy" id="252190"/>
    <lineage>
        <taxon>Eukaryota</taxon>
        <taxon>Fungi</taxon>
        <taxon>Dikarya</taxon>
        <taxon>Ascomycota</taxon>
        <taxon>Pezizomycotina</taxon>
        <taxon>Sordariomycetes</taxon>
        <taxon>Sordariomycetidae</taxon>
        <taxon>Sordariales</taxon>
        <taxon>Podosporaceae</taxon>
        <taxon>Podospora</taxon>
    </lineage>
</organism>
<keyword evidence="2" id="KW-1185">Reference proteome</keyword>
<dbReference type="EMBL" id="MU865342">
    <property type="protein sequence ID" value="KAK4226767.1"/>
    <property type="molecule type" value="Genomic_DNA"/>
</dbReference>
<reference evidence="1" key="2">
    <citation type="submission" date="2023-05" db="EMBL/GenBank/DDBJ databases">
        <authorList>
            <consortium name="Lawrence Berkeley National Laboratory"/>
            <person name="Steindorff A."/>
            <person name="Hensen N."/>
            <person name="Bonometti L."/>
            <person name="Westerberg I."/>
            <person name="Brannstrom I.O."/>
            <person name="Guillou S."/>
            <person name="Cros-Aarteil S."/>
            <person name="Calhoun S."/>
            <person name="Haridas S."/>
            <person name="Kuo A."/>
            <person name="Mondo S."/>
            <person name="Pangilinan J."/>
            <person name="Riley R."/>
            <person name="Labutti K."/>
            <person name="Andreopoulos B."/>
            <person name="Lipzen A."/>
            <person name="Chen C."/>
            <person name="Yanf M."/>
            <person name="Daum C."/>
            <person name="Ng V."/>
            <person name="Clum A."/>
            <person name="Ohm R."/>
            <person name="Martin F."/>
            <person name="Silar P."/>
            <person name="Natvig D."/>
            <person name="Lalanne C."/>
            <person name="Gautier V."/>
            <person name="Ament-Velasquez S.L."/>
            <person name="Kruys A."/>
            <person name="Hutchinson M.I."/>
            <person name="Powell A.J."/>
            <person name="Barry K."/>
            <person name="Miller A.N."/>
            <person name="Grigoriev I.V."/>
            <person name="Debuchy R."/>
            <person name="Gladieux P."/>
            <person name="Thoren M.H."/>
            <person name="Johannesson H."/>
        </authorList>
    </citation>
    <scope>NUCLEOTIDE SEQUENCE</scope>
    <source>
        <strain evidence="1">CBS 990.96</strain>
    </source>
</reference>
<sequence length="226" mass="25667">MNANNKADDARDFGLSTTAALPFTDLSTAVLQRRVVQTKPMPPYHLRGAYTTVHYKLEPLFDDMLQSVPESRVADMRSSSCTAYLSFQWYRRSSGPSSASAVHTPTLQETHTSIKRHKQHHRLCNYRLDAVRHHHFTPRFYMEVAVFLQTHQYDSNLTESPEPGIHTLLGYVFTQFLDAEVWLTPKPTALCPTIPRGRSEPQTLIFPLASQKDSFSELAFSPIGVM</sequence>
<protein>
    <submittedName>
        <fullName evidence="1">Uncharacterized protein</fullName>
    </submittedName>
</protein>
<dbReference type="Proteomes" id="UP001301958">
    <property type="component" value="Unassembled WGS sequence"/>
</dbReference>
<comment type="caution">
    <text evidence="1">The sequence shown here is derived from an EMBL/GenBank/DDBJ whole genome shotgun (WGS) entry which is preliminary data.</text>
</comment>
<name>A0AAN7BNV2_9PEZI</name>
<gene>
    <name evidence="1" type="ORF">QBC38DRAFT_455900</name>
</gene>
<proteinExistence type="predicted"/>